<dbReference type="RefSeq" id="WP_311660554.1">
    <property type="nucleotide sequence ID" value="NZ_JAVRHY010000022.1"/>
</dbReference>
<protein>
    <recommendedName>
        <fullName evidence="5">DUF2946 domain-containing protein</fullName>
    </recommendedName>
</protein>
<evidence type="ECO:0000313" key="3">
    <source>
        <dbReference type="EMBL" id="MDT0619857.1"/>
    </source>
</evidence>
<comment type="caution">
    <text evidence="3">The sequence shown here is derived from an EMBL/GenBank/DDBJ whole genome shotgun (WGS) entry which is preliminary data.</text>
</comment>
<evidence type="ECO:0008006" key="5">
    <source>
        <dbReference type="Google" id="ProtNLM"/>
    </source>
</evidence>
<name>A0ABU3BBL1_9GAMM</name>
<dbReference type="EMBL" id="JAVRHY010000022">
    <property type="protein sequence ID" value="MDT0619857.1"/>
    <property type="molecule type" value="Genomic_DNA"/>
</dbReference>
<reference evidence="3 4" key="1">
    <citation type="submission" date="2023-09" db="EMBL/GenBank/DDBJ databases">
        <authorList>
            <person name="Rey-Velasco X."/>
        </authorList>
    </citation>
    <scope>NUCLEOTIDE SEQUENCE [LARGE SCALE GENOMIC DNA]</scope>
    <source>
        <strain evidence="3 4">P385</strain>
    </source>
</reference>
<feature type="chain" id="PRO_5047022529" description="DUF2946 domain-containing protein" evidence="2">
    <location>
        <begin position="21"/>
        <end position="112"/>
    </location>
</feature>
<proteinExistence type="predicted"/>
<dbReference type="PROSITE" id="PS51257">
    <property type="entry name" value="PROKAR_LIPOPROTEIN"/>
    <property type="match status" value="1"/>
</dbReference>
<organism evidence="3 4">
    <name type="scientific">Spectribacter acetivorans</name>
    <dbReference type="NCBI Taxonomy" id="3075603"/>
    <lineage>
        <taxon>Bacteria</taxon>
        <taxon>Pseudomonadati</taxon>
        <taxon>Pseudomonadota</taxon>
        <taxon>Gammaproteobacteria</taxon>
        <taxon>Salinisphaerales</taxon>
        <taxon>Salinisphaeraceae</taxon>
        <taxon>Spectribacter</taxon>
    </lineage>
</organism>
<keyword evidence="4" id="KW-1185">Reference proteome</keyword>
<feature type="signal peptide" evidence="2">
    <location>
        <begin position="1"/>
        <end position="20"/>
    </location>
</feature>
<evidence type="ECO:0000256" key="1">
    <source>
        <dbReference type="SAM" id="MobiDB-lite"/>
    </source>
</evidence>
<accession>A0ABU3BBL1</accession>
<keyword evidence="2" id="KW-0732">Signal</keyword>
<evidence type="ECO:0000313" key="4">
    <source>
        <dbReference type="Proteomes" id="UP001259982"/>
    </source>
</evidence>
<evidence type="ECO:0000256" key="2">
    <source>
        <dbReference type="SAM" id="SignalP"/>
    </source>
</evidence>
<dbReference type="Proteomes" id="UP001259982">
    <property type="component" value="Unassembled WGS sequence"/>
</dbReference>
<feature type="region of interest" description="Disordered" evidence="1">
    <location>
        <begin position="89"/>
        <end position="112"/>
    </location>
</feature>
<sequence length="112" mass="11622">MRYLRVIMLVSAALALPVEAAVVAMGTSACMQESQASAYSIQAGSQSSCQQTGCLDIDPTCLVPCASCGTVVPGNGSLAMDFILRPHPAARRQNPDTLPPHDAGLLRPPDVA</sequence>
<gene>
    <name evidence="3" type="ORF">RM531_15395</name>
</gene>